<sequence length="75" mass="8466">MVATIQVLEIRKISLQGVLLLCYAQWCGFCASLVHIYIPLAWLLHPDNFTVARSNLVDHQKSAGEEKSCCLCFQK</sequence>
<dbReference type="STRING" id="372326.A0A1V4KV40"/>
<comment type="caution">
    <text evidence="2">The sequence shown here is derived from an EMBL/GenBank/DDBJ whole genome shotgun (WGS) entry which is preliminary data.</text>
</comment>
<keyword evidence="1" id="KW-1133">Transmembrane helix</keyword>
<dbReference type="SUPFAM" id="SSF52833">
    <property type="entry name" value="Thioredoxin-like"/>
    <property type="match status" value="1"/>
</dbReference>
<keyword evidence="3" id="KW-1185">Reference proteome</keyword>
<evidence type="ECO:0000313" key="2">
    <source>
        <dbReference type="EMBL" id="OPJ87787.1"/>
    </source>
</evidence>
<proteinExistence type="predicted"/>
<accession>A0A1V4KV40</accession>
<reference evidence="2 3" key="1">
    <citation type="submission" date="2016-02" db="EMBL/GenBank/DDBJ databases">
        <title>Band-tailed pigeon sequencing and assembly.</title>
        <authorList>
            <person name="Soares A.E."/>
            <person name="Novak B.J."/>
            <person name="Rice E.S."/>
            <person name="O'Connell B."/>
            <person name="Chang D."/>
            <person name="Weber S."/>
            <person name="Shapiro B."/>
        </authorList>
    </citation>
    <scope>NUCLEOTIDE SEQUENCE [LARGE SCALE GENOMIC DNA]</scope>
    <source>
        <strain evidence="2">BTP2013</strain>
        <tissue evidence="2">Blood</tissue>
    </source>
</reference>
<keyword evidence="1" id="KW-0472">Membrane</keyword>
<dbReference type="EMBL" id="LSYS01001700">
    <property type="protein sequence ID" value="OPJ87787.1"/>
    <property type="molecule type" value="Genomic_DNA"/>
</dbReference>
<protein>
    <submittedName>
        <fullName evidence="2">Uncharacterized protein</fullName>
    </submittedName>
</protein>
<name>A0A1V4KV40_PATFA</name>
<feature type="transmembrane region" description="Helical" evidence="1">
    <location>
        <begin position="18"/>
        <end position="38"/>
    </location>
</feature>
<keyword evidence="1" id="KW-0812">Transmembrane</keyword>
<evidence type="ECO:0000313" key="3">
    <source>
        <dbReference type="Proteomes" id="UP000190648"/>
    </source>
</evidence>
<gene>
    <name evidence="2" type="ORF">AV530_001182</name>
</gene>
<dbReference type="InterPro" id="IPR036249">
    <property type="entry name" value="Thioredoxin-like_sf"/>
</dbReference>
<organism evidence="2 3">
    <name type="scientific">Patagioenas fasciata monilis</name>
    <dbReference type="NCBI Taxonomy" id="372326"/>
    <lineage>
        <taxon>Eukaryota</taxon>
        <taxon>Metazoa</taxon>
        <taxon>Chordata</taxon>
        <taxon>Craniata</taxon>
        <taxon>Vertebrata</taxon>
        <taxon>Euteleostomi</taxon>
        <taxon>Archelosauria</taxon>
        <taxon>Archosauria</taxon>
        <taxon>Dinosauria</taxon>
        <taxon>Saurischia</taxon>
        <taxon>Theropoda</taxon>
        <taxon>Coelurosauria</taxon>
        <taxon>Aves</taxon>
        <taxon>Neognathae</taxon>
        <taxon>Neoaves</taxon>
        <taxon>Columbimorphae</taxon>
        <taxon>Columbiformes</taxon>
        <taxon>Columbidae</taxon>
        <taxon>Patagioenas</taxon>
    </lineage>
</organism>
<dbReference type="AlphaFoldDB" id="A0A1V4KV40"/>
<evidence type="ECO:0000256" key="1">
    <source>
        <dbReference type="SAM" id="Phobius"/>
    </source>
</evidence>
<dbReference type="Proteomes" id="UP000190648">
    <property type="component" value="Unassembled WGS sequence"/>
</dbReference>